<feature type="region of interest" description="Disordered" evidence="2">
    <location>
        <begin position="106"/>
        <end position="128"/>
    </location>
</feature>
<evidence type="ECO:0000256" key="2">
    <source>
        <dbReference type="SAM" id="MobiDB-lite"/>
    </source>
</evidence>
<feature type="region of interest" description="Disordered" evidence="2">
    <location>
        <begin position="1"/>
        <end position="26"/>
    </location>
</feature>
<dbReference type="InterPro" id="IPR049203">
    <property type="entry name" value="DUF6818"/>
</dbReference>
<dbReference type="Pfam" id="PF20681">
    <property type="entry name" value="DUF6818"/>
    <property type="match status" value="1"/>
</dbReference>
<accession>A0A5C3MZ37</accession>
<dbReference type="PANTHER" id="PTHR34409:SF1">
    <property type="entry name" value="MYB-LIKE DOMAIN-CONTAINING PROTEIN"/>
    <property type="match status" value="1"/>
</dbReference>
<evidence type="ECO:0000256" key="1">
    <source>
        <dbReference type="SAM" id="Coils"/>
    </source>
</evidence>
<protein>
    <recommendedName>
        <fullName evidence="3">DUF6818 domain-containing protein</fullName>
    </recommendedName>
</protein>
<keyword evidence="1" id="KW-0175">Coiled coil</keyword>
<gene>
    <name evidence="4" type="ORF">OE88DRAFT_1726238</name>
</gene>
<feature type="coiled-coil region" evidence="1">
    <location>
        <begin position="385"/>
        <end position="426"/>
    </location>
</feature>
<dbReference type="PANTHER" id="PTHR34409">
    <property type="entry name" value="SET DOMAIN-CONTAINING PROTEIN"/>
    <property type="match status" value="1"/>
</dbReference>
<dbReference type="STRING" id="5364.A0A5C3MZ37"/>
<feature type="compositionally biased region" description="Basic and acidic residues" evidence="2">
    <location>
        <begin position="461"/>
        <end position="474"/>
    </location>
</feature>
<evidence type="ECO:0000259" key="3">
    <source>
        <dbReference type="Pfam" id="PF20681"/>
    </source>
</evidence>
<dbReference type="AlphaFoldDB" id="A0A5C3MZ37"/>
<feature type="compositionally biased region" description="Polar residues" evidence="2">
    <location>
        <begin position="108"/>
        <end position="122"/>
    </location>
</feature>
<dbReference type="EMBL" id="ML213513">
    <property type="protein sequence ID" value="TFK50297.1"/>
    <property type="molecule type" value="Genomic_DNA"/>
</dbReference>
<reference evidence="4 5" key="1">
    <citation type="journal article" date="2019" name="Nat. Ecol. Evol.">
        <title>Megaphylogeny resolves global patterns of mushroom evolution.</title>
        <authorList>
            <person name="Varga T."/>
            <person name="Krizsan K."/>
            <person name="Foldi C."/>
            <person name="Dima B."/>
            <person name="Sanchez-Garcia M."/>
            <person name="Sanchez-Ramirez S."/>
            <person name="Szollosi G.J."/>
            <person name="Szarkandi J.G."/>
            <person name="Papp V."/>
            <person name="Albert L."/>
            <person name="Andreopoulos W."/>
            <person name="Angelini C."/>
            <person name="Antonin V."/>
            <person name="Barry K.W."/>
            <person name="Bougher N.L."/>
            <person name="Buchanan P."/>
            <person name="Buyck B."/>
            <person name="Bense V."/>
            <person name="Catcheside P."/>
            <person name="Chovatia M."/>
            <person name="Cooper J."/>
            <person name="Damon W."/>
            <person name="Desjardin D."/>
            <person name="Finy P."/>
            <person name="Geml J."/>
            <person name="Haridas S."/>
            <person name="Hughes K."/>
            <person name="Justo A."/>
            <person name="Karasinski D."/>
            <person name="Kautmanova I."/>
            <person name="Kiss B."/>
            <person name="Kocsube S."/>
            <person name="Kotiranta H."/>
            <person name="LaButti K.M."/>
            <person name="Lechner B.E."/>
            <person name="Liimatainen K."/>
            <person name="Lipzen A."/>
            <person name="Lukacs Z."/>
            <person name="Mihaltcheva S."/>
            <person name="Morgado L.N."/>
            <person name="Niskanen T."/>
            <person name="Noordeloos M.E."/>
            <person name="Ohm R.A."/>
            <person name="Ortiz-Santana B."/>
            <person name="Ovrebo C."/>
            <person name="Racz N."/>
            <person name="Riley R."/>
            <person name="Savchenko A."/>
            <person name="Shiryaev A."/>
            <person name="Soop K."/>
            <person name="Spirin V."/>
            <person name="Szebenyi C."/>
            <person name="Tomsovsky M."/>
            <person name="Tulloss R.E."/>
            <person name="Uehling J."/>
            <person name="Grigoriev I.V."/>
            <person name="Vagvolgyi C."/>
            <person name="Papp T."/>
            <person name="Martin F.M."/>
            <person name="Miettinen O."/>
            <person name="Hibbett D.S."/>
            <person name="Nagy L.G."/>
        </authorList>
    </citation>
    <scope>NUCLEOTIDE SEQUENCE [LARGE SCALE GENOMIC DNA]</scope>
    <source>
        <strain evidence="4 5">OMC1185</strain>
    </source>
</reference>
<feature type="domain" description="DUF6818" evidence="3">
    <location>
        <begin position="216"/>
        <end position="300"/>
    </location>
</feature>
<name>A0A5C3MZ37_9AGAM</name>
<proteinExistence type="predicted"/>
<organism evidence="4 5">
    <name type="scientific">Heliocybe sulcata</name>
    <dbReference type="NCBI Taxonomy" id="5364"/>
    <lineage>
        <taxon>Eukaryota</taxon>
        <taxon>Fungi</taxon>
        <taxon>Dikarya</taxon>
        <taxon>Basidiomycota</taxon>
        <taxon>Agaricomycotina</taxon>
        <taxon>Agaricomycetes</taxon>
        <taxon>Gloeophyllales</taxon>
        <taxon>Gloeophyllaceae</taxon>
        <taxon>Heliocybe</taxon>
    </lineage>
</organism>
<feature type="compositionally biased region" description="Polar residues" evidence="2">
    <location>
        <begin position="523"/>
        <end position="534"/>
    </location>
</feature>
<dbReference type="Proteomes" id="UP000305948">
    <property type="component" value="Unassembled WGS sequence"/>
</dbReference>
<evidence type="ECO:0000313" key="4">
    <source>
        <dbReference type="EMBL" id="TFK50297.1"/>
    </source>
</evidence>
<feature type="region of interest" description="Disordered" evidence="2">
    <location>
        <begin position="146"/>
        <end position="200"/>
    </location>
</feature>
<feature type="region of interest" description="Disordered" evidence="2">
    <location>
        <begin position="431"/>
        <end position="502"/>
    </location>
</feature>
<sequence>MESYQEAYAPAGQAQHMHDGGLPGVAPPYTQNYVHMPDNNGLPSLSAKLENYPRTRPQPRPAFKGPHAGIQPQPVYQCTDFQLPPIDPGLPVEQANPLRLPPLGNHHPTISQHHVSTGQVPQSAHMDGPALAAVESDPELVPVETLVRKGKRKATEPDARAPPTTKKTRPPKDLVAASAKAAGKDKSGSKGRQKGAGGYGKEDVDALLAIVEQRLPQGQMGWEWVMKDFNSWAEKNNANTRDVRGLRAKFDAIVKHRKPTGSATVPDYITKAWLISEAINERAGLLEVEDTARFQDSGDEDNVIDISSDKDLEEVREIPPPITSKTVAKGYCVNPPAPPPLGAKGRTRAAATSDALTSITSIFSPDAQARREDARFMNTFQMSQLSSIQQELRDTRARIDILHDRLNSETRRADRAESELAVLKVVMQGTGSRYGHGRQCSRSPADYGYRDRSPRHSRSSHHYESSRPTFEHRHSAQWRSPSPQYHQYHRPPSPPAARPWSPIAGPSSLAALASVAASLPYGDTTSSKENQPPASSGLLLTPSKAASGNIVLNLTPYTSDGILATNTGACL</sequence>
<dbReference type="OrthoDB" id="99432at2759"/>
<evidence type="ECO:0000313" key="5">
    <source>
        <dbReference type="Proteomes" id="UP000305948"/>
    </source>
</evidence>
<feature type="region of interest" description="Disordered" evidence="2">
    <location>
        <begin position="521"/>
        <end position="540"/>
    </location>
</feature>
<keyword evidence="5" id="KW-1185">Reference proteome</keyword>